<dbReference type="EMBL" id="DF973333">
    <property type="protein sequence ID" value="GAU26335.1"/>
    <property type="molecule type" value="Genomic_DNA"/>
</dbReference>
<feature type="region of interest" description="Disordered" evidence="3">
    <location>
        <begin position="579"/>
        <end position="599"/>
    </location>
</feature>
<keyword evidence="2" id="KW-0863">Zinc-finger</keyword>
<dbReference type="Pfam" id="PF25597">
    <property type="entry name" value="SH3_retrovirus"/>
    <property type="match status" value="1"/>
</dbReference>
<sequence>MAENSTFVQPSIPKFDGHYDHWSMLMENLLRSKELWSLIETRVTPAPENVTAEKQRIAQENQIKDLKVKDYLFQAIDRTILETILNRNTSFDIWEALKTKYQGSTKVKRAQLQALRREFEVLAMGEGETVNDYFARTLAIANRMITHGETMEQVTVVEKILRSMPERFNYVVCSIEQSIDVTTMSIDELQSSLLVQEGRMKSQKQSTDEQALKMAGAGRSNGRGRGRNSTRGRGRGRSNKDLVQCYKCHKFGHYQNECLEWENANFCEVDEEEMLLMADTSSKYNNTKEEIWYLDSGCSNHMIGTREWMHDFNDKFTESVKLGNDSKMVVMEKGNVKMNIGGKLHVITDVYYIPGLSSNLLSVGQLQQKNLTIVFKHDVCQIIHNEKGLLLTTQISANRMYMIFAPMILPTYMQVSQVNETKLWHNRYAHLSLKGLKTLNQKHMVKGLPEIEDIEDKCVDCLSGKQHRDSIPKQAVWRASHKLELVHSDICGPINPTSNGGNKKKLDGKSIMCILLGVSEESKAYKLYNPTEKKIIISIDVVFEESKSWNWNKQEIEAEATNNTESHDGNVAADIQQDGYVSDSSDSEELTPRTRRPPNYLRDYVTNQEQENETNVMQNFSLFSFKEDPDSYEEAMKHDVRKKAMESDMEAIKKNDTWELTDLPQGVKPIGVKWIYKTKYNEEGKIDKHKAILVAKGYAQRHGIDYSEVSAPVARWDIIRAILSLDASNGWCVFQLDVKSAFLNGDLSEDVYVNQPLGFQTNNQKQVYKLKKALYGLKQAPRAWYNKIEAYFTKEQFTKCPHEHTLFVKNGEGDKILIVSLYVDDLIYTGNDNKMMEEFKSSMKEKFVMTDLGKMKYFLGVEVSQSPQGIFIHQHKYASEILKRYMERPEMHVAAVKRILRYLKGTMSYGMWYRNNNEKKVTLVGWTDSDYAGDYDDRKNTSGYVFSIGTGAISWSSKKQPIVTLSATEAEFVSAASCACQGIWLRSILKQLKQEQHGSNIVYCDNSSSIKLSKNPVMHGRSKYIDVRYHFLRDLSKDGMIELKHCKSEDQLADIMTKPLKIDSFCKLREGLGILDYNCIG</sequence>
<dbReference type="GO" id="GO:0008270">
    <property type="term" value="F:zinc ion binding"/>
    <property type="evidence" value="ECO:0007669"/>
    <property type="project" value="UniProtKB-KW"/>
</dbReference>
<dbReference type="PROSITE" id="PS50158">
    <property type="entry name" value="ZF_CCHC"/>
    <property type="match status" value="1"/>
</dbReference>
<dbReference type="Proteomes" id="UP000242715">
    <property type="component" value="Unassembled WGS sequence"/>
</dbReference>
<evidence type="ECO:0000259" key="4">
    <source>
        <dbReference type="PROSITE" id="PS50158"/>
    </source>
</evidence>
<evidence type="ECO:0000313" key="5">
    <source>
        <dbReference type="EMBL" id="GAU26335.1"/>
    </source>
</evidence>
<feature type="domain" description="CCHC-type" evidence="4">
    <location>
        <begin position="245"/>
        <end position="258"/>
    </location>
</feature>
<dbReference type="PANTHER" id="PTHR11439">
    <property type="entry name" value="GAG-POL-RELATED RETROTRANSPOSON"/>
    <property type="match status" value="1"/>
</dbReference>
<dbReference type="Gene3D" id="4.10.60.10">
    <property type="entry name" value="Zinc finger, CCHC-type"/>
    <property type="match status" value="1"/>
</dbReference>
<dbReference type="Pfam" id="PF13976">
    <property type="entry name" value="gag_pre-integrs"/>
    <property type="match status" value="1"/>
</dbReference>
<dbReference type="PANTHER" id="PTHR11439:SF517">
    <property type="entry name" value="CYSTEINE-RICH RLK (RECEPTOR-LIKE PROTEIN KINASE) 8"/>
    <property type="match status" value="1"/>
</dbReference>
<evidence type="ECO:0000256" key="3">
    <source>
        <dbReference type="SAM" id="MobiDB-lite"/>
    </source>
</evidence>
<dbReference type="InterPro" id="IPR057670">
    <property type="entry name" value="SH3_retrovirus"/>
</dbReference>
<dbReference type="SUPFAM" id="SSF57756">
    <property type="entry name" value="Retrovirus zinc finger-like domains"/>
    <property type="match status" value="1"/>
</dbReference>
<dbReference type="InterPro" id="IPR001878">
    <property type="entry name" value="Znf_CCHC"/>
</dbReference>
<keyword evidence="2" id="KW-0479">Metal-binding</keyword>
<gene>
    <name evidence="5" type="ORF">TSUD_101680</name>
</gene>
<evidence type="ECO:0000256" key="2">
    <source>
        <dbReference type="PROSITE-ProRule" id="PRU00047"/>
    </source>
</evidence>
<keyword evidence="2" id="KW-0862">Zinc</keyword>
<accession>A0A2Z6MRW7</accession>
<dbReference type="InterPro" id="IPR036875">
    <property type="entry name" value="Znf_CCHC_sf"/>
</dbReference>
<dbReference type="Pfam" id="PF22936">
    <property type="entry name" value="Pol_BBD"/>
    <property type="match status" value="1"/>
</dbReference>
<dbReference type="AlphaFoldDB" id="A0A2Z6MRW7"/>
<dbReference type="OrthoDB" id="1193023at2759"/>
<evidence type="ECO:0000313" key="6">
    <source>
        <dbReference type="Proteomes" id="UP000242715"/>
    </source>
</evidence>
<keyword evidence="1" id="KW-0064">Aspartyl protease</keyword>
<organism evidence="5 6">
    <name type="scientific">Trifolium subterraneum</name>
    <name type="common">Subterranean clover</name>
    <dbReference type="NCBI Taxonomy" id="3900"/>
    <lineage>
        <taxon>Eukaryota</taxon>
        <taxon>Viridiplantae</taxon>
        <taxon>Streptophyta</taxon>
        <taxon>Embryophyta</taxon>
        <taxon>Tracheophyta</taxon>
        <taxon>Spermatophyta</taxon>
        <taxon>Magnoliopsida</taxon>
        <taxon>eudicotyledons</taxon>
        <taxon>Gunneridae</taxon>
        <taxon>Pentapetalae</taxon>
        <taxon>rosids</taxon>
        <taxon>fabids</taxon>
        <taxon>Fabales</taxon>
        <taxon>Fabaceae</taxon>
        <taxon>Papilionoideae</taxon>
        <taxon>50 kb inversion clade</taxon>
        <taxon>NPAAA clade</taxon>
        <taxon>Hologalegina</taxon>
        <taxon>IRL clade</taxon>
        <taxon>Trifolieae</taxon>
        <taxon>Trifolium</taxon>
    </lineage>
</organism>
<reference evidence="6" key="1">
    <citation type="journal article" date="2017" name="Front. Plant Sci.">
        <title>Climate Clever Clovers: New Paradigm to Reduce the Environmental Footprint of Ruminants by Breeding Low Methanogenic Forages Utilizing Haplotype Variation.</title>
        <authorList>
            <person name="Kaur P."/>
            <person name="Appels R."/>
            <person name="Bayer P.E."/>
            <person name="Keeble-Gagnere G."/>
            <person name="Wang J."/>
            <person name="Hirakawa H."/>
            <person name="Shirasawa K."/>
            <person name="Vercoe P."/>
            <person name="Stefanova K."/>
            <person name="Durmic Z."/>
            <person name="Nichols P."/>
            <person name="Revell C."/>
            <person name="Isobe S.N."/>
            <person name="Edwards D."/>
            <person name="Erskine W."/>
        </authorList>
    </citation>
    <scope>NUCLEOTIDE SEQUENCE [LARGE SCALE GENOMIC DNA]</scope>
    <source>
        <strain evidence="6">cv. Daliak</strain>
    </source>
</reference>
<dbReference type="InterPro" id="IPR054722">
    <property type="entry name" value="PolX-like_BBD"/>
</dbReference>
<dbReference type="SUPFAM" id="SSF56672">
    <property type="entry name" value="DNA/RNA polymerases"/>
    <property type="match status" value="1"/>
</dbReference>
<name>A0A2Z6MRW7_TRISU</name>
<keyword evidence="1" id="KW-0378">Hydrolase</keyword>
<dbReference type="InterPro" id="IPR013103">
    <property type="entry name" value="RVT_2"/>
</dbReference>
<proteinExistence type="predicted"/>
<feature type="region of interest" description="Disordered" evidence="3">
    <location>
        <begin position="200"/>
        <end position="237"/>
    </location>
</feature>
<feature type="compositionally biased region" description="Basic residues" evidence="3">
    <location>
        <begin position="222"/>
        <end position="237"/>
    </location>
</feature>
<evidence type="ECO:0000256" key="1">
    <source>
        <dbReference type="ARBA" id="ARBA00022750"/>
    </source>
</evidence>
<dbReference type="Pfam" id="PF14223">
    <property type="entry name" value="Retrotran_gag_2"/>
    <property type="match status" value="1"/>
</dbReference>
<dbReference type="Pfam" id="PF07727">
    <property type="entry name" value="RVT_2"/>
    <property type="match status" value="1"/>
</dbReference>
<dbReference type="CDD" id="cd09272">
    <property type="entry name" value="RNase_HI_RT_Ty1"/>
    <property type="match status" value="1"/>
</dbReference>
<protein>
    <recommendedName>
        <fullName evidence="4">CCHC-type domain-containing protein</fullName>
    </recommendedName>
</protein>
<keyword evidence="1" id="KW-0645">Protease</keyword>
<dbReference type="GO" id="GO:0003676">
    <property type="term" value="F:nucleic acid binding"/>
    <property type="evidence" value="ECO:0007669"/>
    <property type="project" value="InterPro"/>
</dbReference>
<keyword evidence="6" id="KW-1185">Reference proteome</keyword>
<dbReference type="GO" id="GO:0004190">
    <property type="term" value="F:aspartic-type endopeptidase activity"/>
    <property type="evidence" value="ECO:0007669"/>
    <property type="project" value="UniProtKB-KW"/>
</dbReference>
<dbReference type="InterPro" id="IPR025724">
    <property type="entry name" value="GAG-pre-integrase_dom"/>
</dbReference>
<dbReference type="InterPro" id="IPR043502">
    <property type="entry name" value="DNA/RNA_pol_sf"/>
</dbReference>